<keyword evidence="2" id="KW-1185">Reference proteome</keyword>
<organism evidence="1 2">
    <name type="scientific">Naganishia cerealis</name>
    <dbReference type="NCBI Taxonomy" id="610337"/>
    <lineage>
        <taxon>Eukaryota</taxon>
        <taxon>Fungi</taxon>
        <taxon>Dikarya</taxon>
        <taxon>Basidiomycota</taxon>
        <taxon>Agaricomycotina</taxon>
        <taxon>Tremellomycetes</taxon>
        <taxon>Filobasidiales</taxon>
        <taxon>Filobasidiaceae</taxon>
        <taxon>Naganishia</taxon>
    </lineage>
</organism>
<name>A0ACC2WI42_9TREE</name>
<accession>A0ACC2WI42</accession>
<dbReference type="EMBL" id="JASBWR010000012">
    <property type="protein sequence ID" value="KAJ9110471.1"/>
    <property type="molecule type" value="Genomic_DNA"/>
</dbReference>
<proteinExistence type="predicted"/>
<evidence type="ECO:0000313" key="1">
    <source>
        <dbReference type="EMBL" id="KAJ9110471.1"/>
    </source>
</evidence>
<comment type="caution">
    <text evidence="1">The sequence shown here is derived from an EMBL/GenBank/DDBJ whole genome shotgun (WGS) entry which is preliminary data.</text>
</comment>
<reference evidence="1" key="1">
    <citation type="submission" date="2023-04" db="EMBL/GenBank/DDBJ databases">
        <title>Draft Genome sequencing of Naganishia species isolated from polar environments using Oxford Nanopore Technology.</title>
        <authorList>
            <person name="Leo P."/>
            <person name="Venkateswaran K."/>
        </authorList>
    </citation>
    <scope>NUCLEOTIDE SEQUENCE</scope>
    <source>
        <strain evidence="1">MNA-CCFEE 5261</strain>
    </source>
</reference>
<evidence type="ECO:0000313" key="2">
    <source>
        <dbReference type="Proteomes" id="UP001241377"/>
    </source>
</evidence>
<sequence length="98" mass="11234">MSDVSFEFEKYMIIELQVTIVPKTSETLYNSQKDIDHGNPQDERPSNPEIVQIPKDREYSGKIVVSVSEVEDGWLLLDYGDEPMKELKNTSSMRTPVP</sequence>
<gene>
    <name evidence="1" type="ORF">QFC19_001597</name>
</gene>
<dbReference type="Proteomes" id="UP001241377">
    <property type="component" value="Unassembled WGS sequence"/>
</dbReference>
<protein>
    <submittedName>
        <fullName evidence="1">Uncharacterized protein</fullName>
    </submittedName>
</protein>